<dbReference type="Proteomes" id="UP000460317">
    <property type="component" value="Unassembled WGS sequence"/>
</dbReference>
<keyword evidence="1" id="KW-0540">Nuclease</keyword>
<name>A0A7J5JAC3_BACT4</name>
<keyword evidence="1" id="KW-0378">Hydrolase</keyword>
<proteinExistence type="predicted"/>
<keyword evidence="1" id="KW-0255">Endonuclease</keyword>
<feature type="non-terminal residue" evidence="1">
    <location>
        <position position="72"/>
    </location>
</feature>
<dbReference type="EMBL" id="WCSB01000223">
    <property type="protein sequence ID" value="KAB4443736.1"/>
    <property type="molecule type" value="Genomic_DNA"/>
</dbReference>
<organism evidence="1 2">
    <name type="scientific">Bacteroides thetaiotaomicron</name>
    <dbReference type="NCBI Taxonomy" id="818"/>
    <lineage>
        <taxon>Bacteria</taxon>
        <taxon>Pseudomonadati</taxon>
        <taxon>Bacteroidota</taxon>
        <taxon>Bacteroidia</taxon>
        <taxon>Bacteroidales</taxon>
        <taxon>Bacteroidaceae</taxon>
        <taxon>Bacteroides</taxon>
    </lineage>
</organism>
<sequence length="72" mass="8098">MKYEDFDFKIPTESADYKEASCFVISSIEEIIKEAIETGKNKIIINTNLKNGLPMENINKIAGPFVEAWAGE</sequence>
<protein>
    <submittedName>
        <fullName evidence="1">Restriction endonuclease</fullName>
    </submittedName>
</protein>
<gene>
    <name evidence="1" type="ORF">GAN93_26750</name>
</gene>
<dbReference type="AlphaFoldDB" id="A0A7J5JAC3"/>
<accession>A0A7J5JAC3</accession>
<evidence type="ECO:0000313" key="1">
    <source>
        <dbReference type="EMBL" id="KAB4443736.1"/>
    </source>
</evidence>
<comment type="caution">
    <text evidence="1">The sequence shown here is derived from an EMBL/GenBank/DDBJ whole genome shotgun (WGS) entry which is preliminary data.</text>
</comment>
<dbReference type="GO" id="GO:0004519">
    <property type="term" value="F:endonuclease activity"/>
    <property type="evidence" value="ECO:0007669"/>
    <property type="project" value="UniProtKB-KW"/>
</dbReference>
<evidence type="ECO:0000313" key="2">
    <source>
        <dbReference type="Proteomes" id="UP000460317"/>
    </source>
</evidence>
<reference evidence="1 2" key="1">
    <citation type="journal article" date="2019" name="Nat. Med.">
        <title>A library of human gut bacterial isolates paired with longitudinal multiomics data enables mechanistic microbiome research.</title>
        <authorList>
            <person name="Poyet M."/>
            <person name="Groussin M."/>
            <person name="Gibbons S.M."/>
            <person name="Avila-Pacheco J."/>
            <person name="Jiang X."/>
            <person name="Kearney S.M."/>
            <person name="Perrotta A.R."/>
            <person name="Berdy B."/>
            <person name="Zhao S."/>
            <person name="Lieberman T.D."/>
            <person name="Swanson P.K."/>
            <person name="Smith M."/>
            <person name="Roesemann S."/>
            <person name="Alexander J.E."/>
            <person name="Rich S.A."/>
            <person name="Livny J."/>
            <person name="Vlamakis H."/>
            <person name="Clish C."/>
            <person name="Bullock K."/>
            <person name="Deik A."/>
            <person name="Scott J."/>
            <person name="Pierce K.A."/>
            <person name="Xavier R.J."/>
            <person name="Alm E.J."/>
        </authorList>
    </citation>
    <scope>NUCLEOTIDE SEQUENCE [LARGE SCALE GENOMIC DNA]</scope>
    <source>
        <strain evidence="1 2">BIOML-A165</strain>
    </source>
</reference>